<sequence length="227" mass="25389">MDRLAEFFRRDLIAGKLLHLLGKFLDLALPFEGVLLPLHLRHIHDVHGDVLAQYLVGLLLPVAGSLANVHIGDAEEGAGTPQPRPHGCLYQRTGAFGKHGLAARHPELRTAAQTGDDTVCRDDHFVRDIDAEGTEDLAPLFLFFYQFGGPNAVDLGNHQIPEVHRCGTVFLGQKDIAYRRRQNLAEQIMILQVHSQILPHLYIIRHNNSSSSFFKHHTDKNRLLKAA</sequence>
<accession>A0A645ADT9</accession>
<comment type="caution">
    <text evidence="1">The sequence shown here is derived from an EMBL/GenBank/DDBJ whole genome shotgun (WGS) entry which is preliminary data.</text>
</comment>
<reference evidence="1" key="1">
    <citation type="submission" date="2019-08" db="EMBL/GenBank/DDBJ databases">
        <authorList>
            <person name="Kucharzyk K."/>
            <person name="Murdoch R.W."/>
            <person name="Higgins S."/>
            <person name="Loffler F."/>
        </authorList>
    </citation>
    <scope>NUCLEOTIDE SEQUENCE</scope>
</reference>
<evidence type="ECO:0000313" key="1">
    <source>
        <dbReference type="EMBL" id="MPM51197.1"/>
    </source>
</evidence>
<dbReference type="AlphaFoldDB" id="A0A645ADT9"/>
<organism evidence="1">
    <name type="scientific">bioreactor metagenome</name>
    <dbReference type="NCBI Taxonomy" id="1076179"/>
    <lineage>
        <taxon>unclassified sequences</taxon>
        <taxon>metagenomes</taxon>
        <taxon>ecological metagenomes</taxon>
    </lineage>
</organism>
<dbReference type="EMBL" id="VSSQ01013304">
    <property type="protein sequence ID" value="MPM51197.1"/>
    <property type="molecule type" value="Genomic_DNA"/>
</dbReference>
<proteinExistence type="predicted"/>
<gene>
    <name evidence="1" type="ORF">SDC9_97944</name>
</gene>
<protein>
    <submittedName>
        <fullName evidence="1">Uncharacterized protein</fullName>
    </submittedName>
</protein>
<name>A0A645ADT9_9ZZZZ</name>